<dbReference type="EMBL" id="SJTG01000008">
    <property type="protein sequence ID" value="TCI05905.1"/>
    <property type="molecule type" value="Genomic_DNA"/>
</dbReference>
<evidence type="ECO:0000313" key="3">
    <source>
        <dbReference type="Proteomes" id="UP000291822"/>
    </source>
</evidence>
<protein>
    <submittedName>
        <fullName evidence="2">Cupin domain-containing protein</fullName>
    </submittedName>
</protein>
<dbReference type="InterPro" id="IPR009327">
    <property type="entry name" value="Cupin_DUF985"/>
</dbReference>
<dbReference type="Pfam" id="PF06172">
    <property type="entry name" value="Cupin_5"/>
    <property type="match status" value="1"/>
</dbReference>
<accession>A0A4R0YDC5</accession>
<dbReference type="CDD" id="cd06121">
    <property type="entry name" value="cupin_YML079wp"/>
    <property type="match status" value="1"/>
</dbReference>
<comment type="caution">
    <text evidence="2">The sequence shown here is derived from an EMBL/GenBank/DDBJ whole genome shotgun (WGS) entry which is preliminary data.</text>
</comment>
<dbReference type="PANTHER" id="PTHR33387:SF3">
    <property type="entry name" value="DUF985 DOMAIN-CONTAINING PROTEIN"/>
    <property type="match status" value="1"/>
</dbReference>
<dbReference type="SUPFAM" id="SSF51182">
    <property type="entry name" value="RmlC-like cupins"/>
    <property type="match status" value="1"/>
</dbReference>
<feature type="domain" description="DUF985" evidence="1">
    <location>
        <begin position="7"/>
        <end position="133"/>
    </location>
</feature>
<sequence>MYSRSADLIAQLDLLPHVEGGHYRRVHTAASPEGGRPPLSAIHYLLSAGQRGVWHVVDADEVWHFVEGDPMELTVYYPAEARFERRRLGRIEDGCSPMHVVPAHAWQSARPLGSYALMTCIVAPGFEFAGFRLLQDDDPLAEKLLAFSDEGRE</sequence>
<keyword evidence="3" id="KW-1185">Reference proteome</keyword>
<dbReference type="Gene3D" id="2.60.120.10">
    <property type="entry name" value="Jelly Rolls"/>
    <property type="match status" value="1"/>
</dbReference>
<dbReference type="PANTHER" id="PTHR33387">
    <property type="entry name" value="RMLC-LIKE JELLY ROLL FOLD PROTEIN"/>
    <property type="match status" value="1"/>
</dbReference>
<dbReference type="InterPro" id="IPR011051">
    <property type="entry name" value="RmlC_Cupin_sf"/>
</dbReference>
<name>A0A4R0YDC5_9GAMM</name>
<dbReference type="InterPro" id="IPR014710">
    <property type="entry name" value="RmlC-like_jellyroll"/>
</dbReference>
<dbReference type="InterPro" id="IPR039935">
    <property type="entry name" value="YML079W-like"/>
</dbReference>
<reference evidence="2 3" key="1">
    <citation type="submission" date="2019-02" db="EMBL/GenBank/DDBJ databases">
        <title>Dyella amyloliquefaciens sp. nov., isolated from forest soil.</title>
        <authorList>
            <person name="Gao Z.-H."/>
            <person name="Qiu L.-H."/>
        </authorList>
    </citation>
    <scope>NUCLEOTIDE SEQUENCE [LARGE SCALE GENOMIC DNA]</scope>
    <source>
        <strain evidence="2 3">KACC 12747</strain>
    </source>
</reference>
<gene>
    <name evidence="2" type="ORF">EZM97_35895</name>
</gene>
<proteinExistence type="predicted"/>
<evidence type="ECO:0000313" key="2">
    <source>
        <dbReference type="EMBL" id="TCI05905.1"/>
    </source>
</evidence>
<dbReference type="AlphaFoldDB" id="A0A4R0YDC5"/>
<dbReference type="RefSeq" id="WP_131152724.1">
    <property type="nucleotide sequence ID" value="NZ_SJTG01000008.1"/>
</dbReference>
<organism evidence="2 3">
    <name type="scientific">Dyella soli</name>
    <dbReference type="NCBI Taxonomy" id="522319"/>
    <lineage>
        <taxon>Bacteria</taxon>
        <taxon>Pseudomonadati</taxon>
        <taxon>Pseudomonadota</taxon>
        <taxon>Gammaproteobacteria</taxon>
        <taxon>Lysobacterales</taxon>
        <taxon>Rhodanobacteraceae</taxon>
        <taxon>Dyella</taxon>
    </lineage>
</organism>
<evidence type="ECO:0000259" key="1">
    <source>
        <dbReference type="Pfam" id="PF06172"/>
    </source>
</evidence>
<dbReference type="Proteomes" id="UP000291822">
    <property type="component" value="Unassembled WGS sequence"/>
</dbReference>